<dbReference type="EMBL" id="JAHBMH010000004">
    <property type="protein sequence ID" value="KAK1940207.1"/>
    <property type="molecule type" value="Genomic_DNA"/>
</dbReference>
<dbReference type="PANTHER" id="PTHR23084">
    <property type="entry name" value="PHOSPHATIDYLINOSITOL-4-PHOSPHATE 5-KINASE RELATED"/>
    <property type="match status" value="1"/>
</dbReference>
<gene>
    <name evidence="3" type="ORF">X943_001052</name>
</gene>
<evidence type="ECO:0000256" key="2">
    <source>
        <dbReference type="SAM" id="MobiDB-lite"/>
    </source>
</evidence>
<evidence type="ECO:0000313" key="3">
    <source>
        <dbReference type="EMBL" id="KAK1940207.1"/>
    </source>
</evidence>
<evidence type="ECO:0000256" key="1">
    <source>
        <dbReference type="ARBA" id="ARBA00022737"/>
    </source>
</evidence>
<sequence length="272" mass="29844">MGNSVIRLRCLPARRERQDASKGNAGRKSAPVITNDARRESSKTSTGRGSDAGGNSAPNAAQPCLRVMEFMRTGFEATSPTNWDDKVLASLLGGRPTKLEDTHAVESTDGLLERGPVLMSDGSVYCGQWQDKVRHGFGKHYSMDGTRYVGSFVNDYYEGTGEILYMNGDNFKGLFKKGLRNGKGIMVYSNGDMFEGDWKDGVREGFGVERFADGSVYMGMFKNNKRDGSGELKLSNGVVYEGTFDNDVTGKGKMTWPNGESYIGELKNGYKH</sequence>
<proteinExistence type="predicted"/>
<dbReference type="AlphaFoldDB" id="A0AAD9LLN7"/>
<protein>
    <submittedName>
        <fullName evidence="3">MORN repeat domain containing protein</fullName>
    </submittedName>
</protein>
<feature type="region of interest" description="Disordered" evidence="2">
    <location>
        <begin position="1"/>
        <end position="60"/>
    </location>
</feature>
<reference evidence="3" key="2">
    <citation type="submission" date="2021-05" db="EMBL/GenBank/DDBJ databases">
        <authorList>
            <person name="Pain A."/>
        </authorList>
    </citation>
    <scope>NUCLEOTIDE SEQUENCE</scope>
    <source>
        <strain evidence="3">1802A</strain>
    </source>
</reference>
<dbReference type="SMART" id="SM00698">
    <property type="entry name" value="MORN"/>
    <property type="match status" value="6"/>
</dbReference>
<name>A0AAD9LLN7_BABDI</name>
<dbReference type="SUPFAM" id="SSF82185">
    <property type="entry name" value="Histone H3 K4-specific methyltransferase SET7/9 N-terminal domain"/>
    <property type="match status" value="1"/>
</dbReference>
<dbReference type="InterPro" id="IPR003409">
    <property type="entry name" value="MORN"/>
</dbReference>
<feature type="non-terminal residue" evidence="3">
    <location>
        <position position="1"/>
    </location>
</feature>
<evidence type="ECO:0000313" key="4">
    <source>
        <dbReference type="Proteomes" id="UP001195914"/>
    </source>
</evidence>
<dbReference type="Pfam" id="PF02493">
    <property type="entry name" value="MORN"/>
    <property type="match status" value="6"/>
</dbReference>
<keyword evidence="1" id="KW-0677">Repeat</keyword>
<accession>A0AAD9LLN7</accession>
<reference evidence="3" key="1">
    <citation type="journal article" date="2014" name="Nucleic Acids Res.">
        <title>The evolutionary dynamics of variant antigen genes in Babesia reveal a history of genomic innovation underlying host-parasite interaction.</title>
        <authorList>
            <person name="Jackson A.P."/>
            <person name="Otto T.D."/>
            <person name="Darby A."/>
            <person name="Ramaprasad A."/>
            <person name="Xia D."/>
            <person name="Echaide I.E."/>
            <person name="Farber M."/>
            <person name="Gahlot S."/>
            <person name="Gamble J."/>
            <person name="Gupta D."/>
            <person name="Gupta Y."/>
            <person name="Jackson L."/>
            <person name="Malandrin L."/>
            <person name="Malas T.B."/>
            <person name="Moussa E."/>
            <person name="Nair M."/>
            <person name="Reid A.J."/>
            <person name="Sanders M."/>
            <person name="Sharma J."/>
            <person name="Tracey A."/>
            <person name="Quail M.A."/>
            <person name="Weir W."/>
            <person name="Wastling J.M."/>
            <person name="Hall N."/>
            <person name="Willadsen P."/>
            <person name="Lingelbach K."/>
            <person name="Shiels B."/>
            <person name="Tait A."/>
            <person name="Berriman M."/>
            <person name="Allred D.R."/>
            <person name="Pain A."/>
        </authorList>
    </citation>
    <scope>NUCLEOTIDE SEQUENCE</scope>
    <source>
        <strain evidence="3">1802A</strain>
    </source>
</reference>
<dbReference type="PANTHER" id="PTHR23084:SF263">
    <property type="entry name" value="MORN REPEAT-CONTAINING PROTEIN 1"/>
    <property type="match status" value="1"/>
</dbReference>
<comment type="caution">
    <text evidence="3">The sequence shown here is derived from an EMBL/GenBank/DDBJ whole genome shotgun (WGS) entry which is preliminary data.</text>
</comment>
<keyword evidence="4" id="KW-1185">Reference proteome</keyword>
<dbReference type="Proteomes" id="UP001195914">
    <property type="component" value="Unassembled WGS sequence"/>
</dbReference>
<dbReference type="Gene3D" id="2.20.110.10">
    <property type="entry name" value="Histone H3 K4-specific methyltransferase SET7/9 N-terminal domain"/>
    <property type="match status" value="3"/>
</dbReference>
<organism evidence="3 4">
    <name type="scientific">Babesia divergens</name>
    <dbReference type="NCBI Taxonomy" id="32595"/>
    <lineage>
        <taxon>Eukaryota</taxon>
        <taxon>Sar</taxon>
        <taxon>Alveolata</taxon>
        <taxon>Apicomplexa</taxon>
        <taxon>Aconoidasida</taxon>
        <taxon>Piroplasmida</taxon>
        <taxon>Babesiidae</taxon>
        <taxon>Babesia</taxon>
    </lineage>
</organism>